<evidence type="ECO:0000256" key="2">
    <source>
        <dbReference type="ARBA" id="ARBA00022723"/>
    </source>
</evidence>
<dbReference type="GO" id="GO:0008270">
    <property type="term" value="F:zinc ion binding"/>
    <property type="evidence" value="ECO:0007669"/>
    <property type="project" value="UniProtKB-KW"/>
</dbReference>
<accession>A0A445C258</accession>
<comment type="caution">
    <text evidence="10">The sequence shown here is derived from an EMBL/GenBank/DDBJ whole genome shotgun (WGS) entry which is preliminary data.</text>
</comment>
<evidence type="ECO:0008006" key="12">
    <source>
        <dbReference type="Google" id="ProtNLM"/>
    </source>
</evidence>
<dbReference type="STRING" id="3818.A0A445C258"/>
<dbReference type="SMART" id="SM00355">
    <property type="entry name" value="ZnF_C2H2"/>
    <property type="match status" value="4"/>
</dbReference>
<evidence type="ECO:0000256" key="5">
    <source>
        <dbReference type="ARBA" id="ARBA00022833"/>
    </source>
</evidence>
<evidence type="ECO:0000256" key="7">
    <source>
        <dbReference type="SAM" id="MobiDB-lite"/>
    </source>
</evidence>
<gene>
    <name evidence="10" type="ORF">Ahy_A08g041278</name>
</gene>
<evidence type="ECO:0000256" key="6">
    <source>
        <dbReference type="ARBA" id="ARBA00023242"/>
    </source>
</evidence>
<feature type="domain" description="U1-type" evidence="9">
    <location>
        <begin position="339"/>
        <end position="373"/>
    </location>
</feature>
<keyword evidence="4" id="KW-0863">Zinc-finger</keyword>
<evidence type="ECO:0000259" key="8">
    <source>
        <dbReference type="SMART" id="SM00355"/>
    </source>
</evidence>
<dbReference type="Gramene" id="arahy.Tifrunner.gnm2.ann2.Ah08g359400.1">
    <property type="protein sequence ID" value="arahy.Tifrunner.gnm2.ann2.Ah08g359400.1-CDS"/>
    <property type="gene ID" value="arahy.Tifrunner.gnm2.ann2.Ah08g359400"/>
</dbReference>
<feature type="domain" description="U1-type" evidence="9">
    <location>
        <begin position="244"/>
        <end position="278"/>
    </location>
</feature>
<dbReference type="InterPro" id="IPR051868">
    <property type="entry name" value="ZN346_ZMAT4"/>
</dbReference>
<dbReference type="InterPro" id="IPR036236">
    <property type="entry name" value="Znf_C2H2_sf"/>
</dbReference>
<feature type="compositionally biased region" description="Basic and acidic residues" evidence="7">
    <location>
        <begin position="298"/>
        <end position="321"/>
    </location>
</feature>
<dbReference type="OrthoDB" id="434647at2759"/>
<dbReference type="PANTHER" id="PTHR46144">
    <property type="entry name" value="ZINC FINGER PROTEIN 385B-LIKE"/>
    <property type="match status" value="1"/>
</dbReference>
<evidence type="ECO:0000313" key="11">
    <source>
        <dbReference type="Proteomes" id="UP000289738"/>
    </source>
</evidence>
<feature type="domain" description="C2H2-type" evidence="8">
    <location>
        <begin position="247"/>
        <end position="271"/>
    </location>
</feature>
<evidence type="ECO:0000313" key="10">
    <source>
        <dbReference type="EMBL" id="RYR45025.1"/>
    </source>
</evidence>
<dbReference type="SUPFAM" id="SSF57667">
    <property type="entry name" value="beta-beta-alpha zinc fingers"/>
    <property type="match status" value="4"/>
</dbReference>
<keyword evidence="2" id="KW-0479">Metal-binding</keyword>
<evidence type="ECO:0000256" key="3">
    <source>
        <dbReference type="ARBA" id="ARBA00022737"/>
    </source>
</evidence>
<dbReference type="AlphaFoldDB" id="A0A445C258"/>
<organism evidence="10 11">
    <name type="scientific">Arachis hypogaea</name>
    <name type="common">Peanut</name>
    <dbReference type="NCBI Taxonomy" id="3818"/>
    <lineage>
        <taxon>Eukaryota</taxon>
        <taxon>Viridiplantae</taxon>
        <taxon>Streptophyta</taxon>
        <taxon>Embryophyta</taxon>
        <taxon>Tracheophyta</taxon>
        <taxon>Spermatophyta</taxon>
        <taxon>Magnoliopsida</taxon>
        <taxon>eudicotyledons</taxon>
        <taxon>Gunneridae</taxon>
        <taxon>Pentapetalae</taxon>
        <taxon>rosids</taxon>
        <taxon>fabids</taxon>
        <taxon>Fabales</taxon>
        <taxon>Fabaceae</taxon>
        <taxon>Papilionoideae</taxon>
        <taxon>50 kb inversion clade</taxon>
        <taxon>dalbergioids sensu lato</taxon>
        <taxon>Dalbergieae</taxon>
        <taxon>Pterocarpus clade</taxon>
        <taxon>Arachis</taxon>
    </lineage>
</organism>
<dbReference type="EMBL" id="SDMP01000008">
    <property type="protein sequence ID" value="RYR45025.1"/>
    <property type="molecule type" value="Genomic_DNA"/>
</dbReference>
<keyword evidence="5" id="KW-0862">Zinc</keyword>
<reference evidence="10 11" key="1">
    <citation type="submission" date="2019-01" db="EMBL/GenBank/DDBJ databases">
        <title>Sequencing of cultivated peanut Arachis hypogaea provides insights into genome evolution and oil improvement.</title>
        <authorList>
            <person name="Chen X."/>
        </authorList>
    </citation>
    <scope>NUCLEOTIDE SEQUENCE [LARGE SCALE GENOMIC DNA]</scope>
    <source>
        <strain evidence="11">cv. Fuhuasheng</strain>
        <tissue evidence="10">Leaves</tissue>
    </source>
</reference>
<name>A0A445C258_ARAHY</name>
<feature type="domain" description="U1-type" evidence="9">
    <location>
        <begin position="180"/>
        <end position="214"/>
    </location>
</feature>
<keyword evidence="11" id="KW-1185">Reference proteome</keyword>
<feature type="domain" description="C2H2-type" evidence="8">
    <location>
        <begin position="183"/>
        <end position="207"/>
    </location>
</feature>
<dbReference type="InterPro" id="IPR013087">
    <property type="entry name" value="Znf_C2H2_type"/>
</dbReference>
<feature type="domain" description="C2H2-type" evidence="8">
    <location>
        <begin position="342"/>
        <end position="364"/>
    </location>
</feature>
<dbReference type="Proteomes" id="UP000289738">
    <property type="component" value="Chromosome A08"/>
</dbReference>
<evidence type="ECO:0000256" key="1">
    <source>
        <dbReference type="ARBA" id="ARBA00004123"/>
    </source>
</evidence>
<comment type="subcellular location">
    <subcellularLocation>
        <location evidence="1">Nucleus</location>
    </subcellularLocation>
</comment>
<keyword evidence="3" id="KW-0677">Repeat</keyword>
<sequence>MYPHQQQQQMQHFYPSSNPFLWASEPSIHPPGTDPVPNCSSYLSNSTLSVAPSYSYAAPQSTDPQNWIVKQPESVGYDAAVGSSSSMSSSLPLTYDGTWLQQIFTHETANQTKGSKSMRCEVCKIDCNSKDVYEKHIFGKKHKKNMQITANPVLANVQSQTSVCSEVKKRKLSNGGAPVDSTKVCTICNIVCNSQDVYNKHIAGKKHAAQVALMSNNGIGPYIAAFKSQGIGPWKKAPKKVKVMQPVWCDTCKVTCNSRDMYVSHLAGKKHLKNLEKQSKPEASANATKLLIGPQEKPNTDKVKSEEKPDTDKPKAKKAKDLDMEAKKLKVVEGGTAADSVRTCTACNVVCNSETVFNAHLAGHKHAAMVKKQNLESNGTTAS</sequence>
<evidence type="ECO:0000259" key="9">
    <source>
        <dbReference type="SMART" id="SM00451"/>
    </source>
</evidence>
<protein>
    <recommendedName>
        <fullName evidence="12">C2H2-type domain-containing protein</fullName>
    </recommendedName>
</protein>
<dbReference type="GO" id="GO:0003676">
    <property type="term" value="F:nucleic acid binding"/>
    <property type="evidence" value="ECO:0007669"/>
    <property type="project" value="InterPro"/>
</dbReference>
<dbReference type="InterPro" id="IPR003604">
    <property type="entry name" value="Matrin/U1-like-C_Znf_C2H2"/>
</dbReference>
<dbReference type="SMART" id="SM00451">
    <property type="entry name" value="ZnF_U1"/>
    <property type="match status" value="4"/>
</dbReference>
<dbReference type="Pfam" id="PF12874">
    <property type="entry name" value="zf-met"/>
    <property type="match status" value="4"/>
</dbReference>
<feature type="region of interest" description="Disordered" evidence="7">
    <location>
        <begin position="291"/>
        <end position="321"/>
    </location>
</feature>
<keyword evidence="6" id="KW-0539">Nucleus</keyword>
<dbReference type="Gene3D" id="3.30.160.60">
    <property type="entry name" value="Classic Zinc Finger"/>
    <property type="match status" value="4"/>
</dbReference>
<feature type="domain" description="C2H2-type" evidence="8">
    <location>
        <begin position="118"/>
        <end position="142"/>
    </location>
</feature>
<dbReference type="GO" id="GO:0005634">
    <property type="term" value="C:nucleus"/>
    <property type="evidence" value="ECO:0007669"/>
    <property type="project" value="UniProtKB-SubCell"/>
</dbReference>
<proteinExistence type="predicted"/>
<feature type="domain" description="U1-type" evidence="9">
    <location>
        <begin position="115"/>
        <end position="149"/>
    </location>
</feature>
<dbReference type="PANTHER" id="PTHR46144:SF6">
    <property type="entry name" value="C2H2-TYPE DOMAIN-CONTAINING PROTEIN"/>
    <property type="match status" value="1"/>
</dbReference>
<evidence type="ECO:0000256" key="4">
    <source>
        <dbReference type="ARBA" id="ARBA00022771"/>
    </source>
</evidence>